<accession>A0ABX6K258</accession>
<comment type="similarity">
    <text evidence="2 13">Belongs to the LolB family.</text>
</comment>
<evidence type="ECO:0000256" key="6">
    <source>
        <dbReference type="ARBA" id="ARBA00022729"/>
    </source>
</evidence>
<evidence type="ECO:0000256" key="3">
    <source>
        <dbReference type="ARBA" id="ARBA00011245"/>
    </source>
</evidence>
<keyword evidence="12 13" id="KW-0449">Lipoprotein</keyword>
<evidence type="ECO:0000256" key="4">
    <source>
        <dbReference type="ARBA" id="ARBA00016202"/>
    </source>
</evidence>
<dbReference type="Pfam" id="PF03550">
    <property type="entry name" value="LolB"/>
    <property type="match status" value="1"/>
</dbReference>
<dbReference type="SUPFAM" id="SSF89392">
    <property type="entry name" value="Prokaryotic lipoproteins and lipoprotein localization factors"/>
    <property type="match status" value="1"/>
</dbReference>
<keyword evidence="16" id="KW-1185">Reference proteome</keyword>
<comment type="subunit">
    <text evidence="3 13">Monomer.</text>
</comment>
<feature type="chain" id="PRO_5046051506" description="Outer-membrane lipoprotein LolB" evidence="14">
    <location>
        <begin position="24"/>
        <end position="196"/>
    </location>
</feature>
<dbReference type="RefSeq" id="WP_167314105.1">
    <property type="nucleotide sequence ID" value="NZ_CP050266.1"/>
</dbReference>
<evidence type="ECO:0000256" key="12">
    <source>
        <dbReference type="ARBA" id="ARBA00023288"/>
    </source>
</evidence>
<evidence type="ECO:0000256" key="10">
    <source>
        <dbReference type="ARBA" id="ARBA00023186"/>
    </source>
</evidence>
<evidence type="ECO:0000256" key="14">
    <source>
        <dbReference type="SAM" id="SignalP"/>
    </source>
</evidence>
<keyword evidence="9 13" id="KW-0564">Palmitate</keyword>
<keyword evidence="6 13" id="KW-0732">Signal</keyword>
<evidence type="ECO:0000256" key="2">
    <source>
        <dbReference type="ARBA" id="ARBA00009696"/>
    </source>
</evidence>
<evidence type="ECO:0000256" key="11">
    <source>
        <dbReference type="ARBA" id="ARBA00023237"/>
    </source>
</evidence>
<evidence type="ECO:0000256" key="13">
    <source>
        <dbReference type="HAMAP-Rule" id="MF_00233"/>
    </source>
</evidence>
<organism evidence="15 16">
    <name type="scientific">Salinivibrio costicola</name>
    <name type="common">Vibrio costicola</name>
    <dbReference type="NCBI Taxonomy" id="51367"/>
    <lineage>
        <taxon>Bacteria</taxon>
        <taxon>Pseudomonadati</taxon>
        <taxon>Pseudomonadota</taxon>
        <taxon>Gammaproteobacteria</taxon>
        <taxon>Vibrionales</taxon>
        <taxon>Vibrionaceae</taxon>
        <taxon>Salinivibrio</taxon>
    </lineage>
</organism>
<sequence>MLASLRACVIAACIAILSGCATAPPPSTQWQAHQSALTAIDSYTAKGKVAFISPQERFSANLYWHHQPEQSTLRLTNFLGTTLLSLTIDPQRATVVDDQGQVYTDSNAARLIERLTGMSLPIDALPAWLLGLPQSRDQFELGDDNRLARLSNAQGWTIDYLGYDGSTQPALPSRITLKSPQQTVKLVISNWTLDDE</sequence>
<dbReference type="InterPro" id="IPR029046">
    <property type="entry name" value="LolA/LolB/LppX"/>
</dbReference>
<keyword evidence="8 13" id="KW-0472">Membrane</keyword>
<evidence type="ECO:0000256" key="1">
    <source>
        <dbReference type="ARBA" id="ARBA00004459"/>
    </source>
</evidence>
<proteinExistence type="inferred from homology"/>
<evidence type="ECO:0000256" key="5">
    <source>
        <dbReference type="ARBA" id="ARBA00022448"/>
    </source>
</evidence>
<dbReference type="CDD" id="cd16326">
    <property type="entry name" value="LolB"/>
    <property type="match status" value="1"/>
</dbReference>
<name>A0ABX6K258_SALCS</name>
<keyword evidence="7 13" id="KW-0653">Protein transport</keyword>
<dbReference type="EMBL" id="CP050266">
    <property type="protein sequence ID" value="QIR05636.1"/>
    <property type="molecule type" value="Genomic_DNA"/>
</dbReference>
<evidence type="ECO:0000256" key="7">
    <source>
        <dbReference type="ARBA" id="ARBA00022927"/>
    </source>
</evidence>
<keyword evidence="10 13" id="KW-0143">Chaperone</keyword>
<evidence type="ECO:0000256" key="8">
    <source>
        <dbReference type="ARBA" id="ARBA00023136"/>
    </source>
</evidence>
<evidence type="ECO:0000256" key="9">
    <source>
        <dbReference type="ARBA" id="ARBA00023139"/>
    </source>
</evidence>
<evidence type="ECO:0000313" key="16">
    <source>
        <dbReference type="Proteomes" id="UP000501408"/>
    </source>
</evidence>
<protein>
    <recommendedName>
        <fullName evidence="4 13">Outer-membrane lipoprotein LolB</fullName>
    </recommendedName>
</protein>
<dbReference type="Proteomes" id="UP000501408">
    <property type="component" value="Chromosome 1"/>
</dbReference>
<comment type="subcellular location">
    <subcellularLocation>
        <location evidence="1 13">Cell outer membrane</location>
        <topology evidence="1 13">Lipid-anchor</topology>
    </subcellularLocation>
</comment>
<gene>
    <name evidence="13 15" type="primary">lolB</name>
    <name evidence="15" type="ORF">HBA18_04160</name>
</gene>
<dbReference type="PROSITE" id="PS51257">
    <property type="entry name" value="PROKAR_LIPOPROTEIN"/>
    <property type="match status" value="1"/>
</dbReference>
<keyword evidence="5 13" id="KW-0813">Transport</keyword>
<dbReference type="NCBIfam" id="TIGR00548">
    <property type="entry name" value="lolB"/>
    <property type="match status" value="1"/>
</dbReference>
<dbReference type="InterPro" id="IPR004565">
    <property type="entry name" value="OM_lipoprot_LolB"/>
</dbReference>
<dbReference type="HAMAP" id="MF_00233">
    <property type="entry name" value="LolB"/>
    <property type="match status" value="1"/>
</dbReference>
<reference evidence="15 16" key="1">
    <citation type="submission" date="2020-03" db="EMBL/GenBank/DDBJ databases">
        <title>Genome mining reveals the biosynthetic pathways of PHA and ectoines of the halophilic strain Salinivibrio costicola M318 isolated from fermented shrimp paste.</title>
        <authorList>
            <person name="Doan T.V."/>
            <person name="Tran L.T."/>
            <person name="Trieu T.A."/>
            <person name="Nguyen Q.V."/>
            <person name="Quach T.N."/>
            <person name="Phi T.Q."/>
            <person name="Kumar S."/>
        </authorList>
    </citation>
    <scope>NUCLEOTIDE SEQUENCE [LARGE SCALE GENOMIC DNA]</scope>
    <source>
        <strain evidence="15 16">M318</strain>
    </source>
</reference>
<comment type="function">
    <text evidence="13">Plays a critical role in the incorporation of lipoproteins in the outer membrane after they are released by the LolA protein.</text>
</comment>
<keyword evidence="11 13" id="KW-0998">Cell outer membrane</keyword>
<dbReference type="Gene3D" id="2.50.20.10">
    <property type="entry name" value="Lipoprotein localisation LolA/LolB/LppX"/>
    <property type="match status" value="1"/>
</dbReference>
<feature type="signal peptide" evidence="14">
    <location>
        <begin position="1"/>
        <end position="23"/>
    </location>
</feature>
<evidence type="ECO:0000313" key="15">
    <source>
        <dbReference type="EMBL" id="QIR05636.1"/>
    </source>
</evidence>